<comment type="caution">
    <text evidence="2">The sequence shown here is derived from an EMBL/GenBank/DDBJ whole genome shotgun (WGS) entry which is preliminary data.</text>
</comment>
<dbReference type="Proteomes" id="UP001218218">
    <property type="component" value="Unassembled WGS sequence"/>
</dbReference>
<organism evidence="2 3">
    <name type="scientific">Mycena albidolilacea</name>
    <dbReference type="NCBI Taxonomy" id="1033008"/>
    <lineage>
        <taxon>Eukaryota</taxon>
        <taxon>Fungi</taxon>
        <taxon>Dikarya</taxon>
        <taxon>Basidiomycota</taxon>
        <taxon>Agaricomycotina</taxon>
        <taxon>Agaricomycetes</taxon>
        <taxon>Agaricomycetidae</taxon>
        <taxon>Agaricales</taxon>
        <taxon>Marasmiineae</taxon>
        <taxon>Mycenaceae</taxon>
        <taxon>Mycena</taxon>
    </lineage>
</organism>
<proteinExistence type="predicted"/>
<feature type="compositionally biased region" description="Low complexity" evidence="1">
    <location>
        <begin position="30"/>
        <end position="53"/>
    </location>
</feature>
<gene>
    <name evidence="2" type="ORF">DFH08DRAFT_1008846</name>
</gene>
<sequence length="651" mass="71141">MPPKNSGNTGQKAAPKKTATKAPNKKEPAEAQAYAPASSPLPALLSDDPSGSPIAPPIVDQKAKRMAPPPRSPLPGRSKRVKNPGAPDMKRAKRTPAEVEADKAEVDALKAQIVQLQQERLQSVAKMELAQEAAAKALVESTVMSKPLPKKNMPLVGASFGRREQQSELDGYDSDTPILEFDDEDFDAQEEANERIRRALKLDKAERAKVADRYNLDKLPPLAPLLKAVKRKKGDARAAIDETKEMLTRKREAEPYLEVDKPAKKAKSAFPSGIDKNWRNRVDIAHRGTIQKKVTKAQHQTASIPIGGLADDDMDAARPEDSRRGGGNNVVEIISDNESDGTPIHAPTRAGKPSKSQIIVKAEVKSYPKKFKFESSPLVVDSEVIGLPEFARNGWVTCFLPTWYHYIGTRGINGWDASLLGEEVVAIQQVLDLAYVGTTYQVKKGCPIYTTAMARLGDKRHLIGASTKKMVQVFFESPEYVGKPEKIARYAMWALQDTGPGWYEVPLARGVQHSAENIPTGLFRSHFCLVPLTAFVKTTSRSKGDFGNRFVTAAAMICAGLERGFNQFVTGVMVPNGDFSKGRVGEYAKAFTKIALQVEDFRWTKIARCCIAQMQADGDGGHLLSASASMNVNRGAMALGSSPVKEDSDFY</sequence>
<protein>
    <submittedName>
        <fullName evidence="2">Uncharacterized protein</fullName>
    </submittedName>
</protein>
<feature type="region of interest" description="Disordered" evidence="1">
    <location>
        <begin position="306"/>
        <end position="352"/>
    </location>
</feature>
<name>A0AAD6ZY32_9AGAR</name>
<dbReference type="AlphaFoldDB" id="A0AAD6ZY32"/>
<feature type="region of interest" description="Disordered" evidence="1">
    <location>
        <begin position="1"/>
        <end position="101"/>
    </location>
</feature>
<dbReference type="EMBL" id="JARIHO010000022">
    <property type="protein sequence ID" value="KAJ7343804.1"/>
    <property type="molecule type" value="Genomic_DNA"/>
</dbReference>
<evidence type="ECO:0000256" key="1">
    <source>
        <dbReference type="SAM" id="MobiDB-lite"/>
    </source>
</evidence>
<reference evidence="2" key="1">
    <citation type="submission" date="2023-03" db="EMBL/GenBank/DDBJ databases">
        <title>Massive genome expansion in bonnet fungi (Mycena s.s.) driven by repeated elements and novel gene families across ecological guilds.</title>
        <authorList>
            <consortium name="Lawrence Berkeley National Laboratory"/>
            <person name="Harder C.B."/>
            <person name="Miyauchi S."/>
            <person name="Viragh M."/>
            <person name="Kuo A."/>
            <person name="Thoen E."/>
            <person name="Andreopoulos B."/>
            <person name="Lu D."/>
            <person name="Skrede I."/>
            <person name="Drula E."/>
            <person name="Henrissat B."/>
            <person name="Morin E."/>
            <person name="Kohler A."/>
            <person name="Barry K."/>
            <person name="LaButti K."/>
            <person name="Morin E."/>
            <person name="Salamov A."/>
            <person name="Lipzen A."/>
            <person name="Mereny Z."/>
            <person name="Hegedus B."/>
            <person name="Baldrian P."/>
            <person name="Stursova M."/>
            <person name="Weitz H."/>
            <person name="Taylor A."/>
            <person name="Grigoriev I.V."/>
            <person name="Nagy L.G."/>
            <person name="Martin F."/>
            <person name="Kauserud H."/>
        </authorList>
    </citation>
    <scope>NUCLEOTIDE SEQUENCE</scope>
    <source>
        <strain evidence="2">CBHHK002</strain>
    </source>
</reference>
<evidence type="ECO:0000313" key="3">
    <source>
        <dbReference type="Proteomes" id="UP001218218"/>
    </source>
</evidence>
<keyword evidence="3" id="KW-1185">Reference proteome</keyword>
<feature type="compositionally biased region" description="Basic and acidic residues" evidence="1">
    <location>
        <begin position="315"/>
        <end position="324"/>
    </location>
</feature>
<evidence type="ECO:0000313" key="2">
    <source>
        <dbReference type="EMBL" id="KAJ7343804.1"/>
    </source>
</evidence>
<feature type="compositionally biased region" description="Polar residues" evidence="1">
    <location>
        <begin position="1"/>
        <end position="10"/>
    </location>
</feature>
<accession>A0AAD6ZY32</accession>